<gene>
    <name evidence="2" type="ORF">P691DRAFT_733886</name>
</gene>
<evidence type="ECO:0000313" key="2">
    <source>
        <dbReference type="EMBL" id="KAF9446089.1"/>
    </source>
</evidence>
<accession>A0A9P5X7S0</accession>
<name>A0A9P5X7S0_9AGAR</name>
<dbReference type="EMBL" id="MU151263">
    <property type="protein sequence ID" value="KAF9446089.1"/>
    <property type="molecule type" value="Genomic_DNA"/>
</dbReference>
<dbReference type="Proteomes" id="UP000807342">
    <property type="component" value="Unassembled WGS sequence"/>
</dbReference>
<comment type="caution">
    <text evidence="2">The sequence shown here is derived from an EMBL/GenBank/DDBJ whole genome shotgun (WGS) entry which is preliminary data.</text>
</comment>
<dbReference type="OrthoDB" id="3191568at2759"/>
<dbReference type="Pfam" id="PF20236">
    <property type="entry name" value="DUF6593"/>
    <property type="match status" value="1"/>
</dbReference>
<evidence type="ECO:0000259" key="1">
    <source>
        <dbReference type="Pfam" id="PF20236"/>
    </source>
</evidence>
<dbReference type="AlphaFoldDB" id="A0A9P5X7S0"/>
<proteinExistence type="predicted"/>
<organism evidence="2 3">
    <name type="scientific">Macrolepiota fuliginosa MF-IS2</name>
    <dbReference type="NCBI Taxonomy" id="1400762"/>
    <lineage>
        <taxon>Eukaryota</taxon>
        <taxon>Fungi</taxon>
        <taxon>Dikarya</taxon>
        <taxon>Basidiomycota</taxon>
        <taxon>Agaricomycotina</taxon>
        <taxon>Agaricomycetes</taxon>
        <taxon>Agaricomycetidae</taxon>
        <taxon>Agaricales</taxon>
        <taxon>Agaricineae</taxon>
        <taxon>Agaricaceae</taxon>
        <taxon>Macrolepiota</taxon>
    </lineage>
</organism>
<keyword evidence="3" id="KW-1185">Reference proteome</keyword>
<feature type="domain" description="DUF6593" evidence="1">
    <location>
        <begin position="55"/>
        <end position="196"/>
    </location>
</feature>
<protein>
    <recommendedName>
        <fullName evidence="1">DUF6593 domain-containing protein</fullName>
    </recommendedName>
</protein>
<sequence length="199" mass="22271">MFGNPYAQGGWFNPETHSLPLPDQRHSPTFGALPHYIPVLSPNIITFLFSGPDQDILNCDVTDASFQKSYTITTNKRGFGETTIKRADGEISGVVDWQRYPEVEVFRSFQKQRASTLLELSSDGSGRFMGLRDKRYFWKILNDTTSLYPLGGEQGDPIVKITRINQGVLLEITTSAVQVGLLDIAVMVTVLLHSGRRFD</sequence>
<dbReference type="InterPro" id="IPR046528">
    <property type="entry name" value="DUF6593"/>
</dbReference>
<reference evidence="2" key="1">
    <citation type="submission" date="2020-11" db="EMBL/GenBank/DDBJ databases">
        <authorList>
            <consortium name="DOE Joint Genome Institute"/>
            <person name="Ahrendt S."/>
            <person name="Riley R."/>
            <person name="Andreopoulos W."/>
            <person name="Labutti K."/>
            <person name="Pangilinan J."/>
            <person name="Ruiz-Duenas F.J."/>
            <person name="Barrasa J.M."/>
            <person name="Sanchez-Garcia M."/>
            <person name="Camarero S."/>
            <person name="Miyauchi S."/>
            <person name="Serrano A."/>
            <person name="Linde D."/>
            <person name="Babiker R."/>
            <person name="Drula E."/>
            <person name="Ayuso-Fernandez I."/>
            <person name="Pacheco R."/>
            <person name="Padilla G."/>
            <person name="Ferreira P."/>
            <person name="Barriuso J."/>
            <person name="Kellner H."/>
            <person name="Castanera R."/>
            <person name="Alfaro M."/>
            <person name="Ramirez L."/>
            <person name="Pisabarro A.G."/>
            <person name="Kuo A."/>
            <person name="Tritt A."/>
            <person name="Lipzen A."/>
            <person name="He G."/>
            <person name="Yan M."/>
            <person name="Ng V."/>
            <person name="Cullen D."/>
            <person name="Martin F."/>
            <person name="Rosso M.-N."/>
            <person name="Henrissat B."/>
            <person name="Hibbett D."/>
            <person name="Martinez A.T."/>
            <person name="Grigoriev I.V."/>
        </authorList>
    </citation>
    <scope>NUCLEOTIDE SEQUENCE</scope>
    <source>
        <strain evidence="2">MF-IS2</strain>
    </source>
</reference>
<evidence type="ECO:0000313" key="3">
    <source>
        <dbReference type="Proteomes" id="UP000807342"/>
    </source>
</evidence>